<dbReference type="SUPFAM" id="SSF48452">
    <property type="entry name" value="TPR-like"/>
    <property type="match status" value="1"/>
</dbReference>
<sequence>MSTDLIKSRKKMNSVPTLLKKGKYMPAVQAIHDGLILFLKNQVLKNEREEFEDILRKVTYALNSDGELRKIYPLVISYEPGQERALLDAMRELLQELQKALNESVQDDMEAILAQKKAALEEGQKHLDGQDWNKATSTFNQLVTDFGGDTDLKADIADRYLNAGRYKEAYEMLDDALKDDPNAIHLYNRIGMVLRKMKDFETAEKYYLKALTLTSEDEYLHYNMGRLYFDWKKWPKMAQSAQVAVDLNPEFAEAVKMLKFAQKKTTQ</sequence>
<accession>A0ABM8B5A0</accession>
<evidence type="ECO:0000256" key="3">
    <source>
        <dbReference type="PROSITE-ProRule" id="PRU00339"/>
    </source>
</evidence>
<dbReference type="RefSeq" id="WP_281761497.1">
    <property type="nucleotide sequence ID" value="NZ_AP026709.1"/>
</dbReference>
<evidence type="ECO:0008006" key="7">
    <source>
        <dbReference type="Google" id="ProtNLM"/>
    </source>
</evidence>
<keyword evidence="1" id="KW-0677">Repeat</keyword>
<dbReference type="PANTHER" id="PTHR44943">
    <property type="entry name" value="CELLULOSE SYNTHASE OPERON PROTEIN C"/>
    <property type="match status" value="1"/>
</dbReference>
<evidence type="ECO:0000313" key="5">
    <source>
        <dbReference type="EMBL" id="BDQ39015.1"/>
    </source>
</evidence>
<protein>
    <recommendedName>
        <fullName evidence="7">Tetratricopeptide repeat protein</fullName>
    </recommendedName>
</protein>
<reference evidence="5 6" key="1">
    <citation type="submission" date="2022-08" db="EMBL/GenBank/DDBJ databases">
        <title>Genome Sequence of the sulphate-reducing bacterium, Pseudodesulfovibrio sp. SYK.</title>
        <authorList>
            <person name="Kondo R."/>
            <person name="Kataoka T."/>
        </authorList>
    </citation>
    <scope>NUCLEOTIDE SEQUENCE [LARGE SCALE GENOMIC DNA]</scope>
    <source>
        <strain evidence="5 6">SYK</strain>
    </source>
</reference>
<feature type="repeat" description="TPR" evidence="3">
    <location>
        <begin position="184"/>
        <end position="217"/>
    </location>
</feature>
<dbReference type="InterPro" id="IPR051685">
    <property type="entry name" value="Ycf3/AcsC/BcsC/TPR_MFPF"/>
</dbReference>
<dbReference type="Pfam" id="PF14559">
    <property type="entry name" value="TPR_19"/>
    <property type="match status" value="1"/>
</dbReference>
<dbReference type="InterPro" id="IPR011990">
    <property type="entry name" value="TPR-like_helical_dom_sf"/>
</dbReference>
<dbReference type="PANTHER" id="PTHR44943:SF8">
    <property type="entry name" value="TPR REPEAT-CONTAINING PROTEIN MJ0263"/>
    <property type="match status" value="1"/>
</dbReference>
<evidence type="ECO:0000256" key="4">
    <source>
        <dbReference type="SAM" id="Coils"/>
    </source>
</evidence>
<dbReference type="Pfam" id="PF13181">
    <property type="entry name" value="TPR_8"/>
    <property type="match status" value="1"/>
</dbReference>
<evidence type="ECO:0000256" key="1">
    <source>
        <dbReference type="ARBA" id="ARBA00022737"/>
    </source>
</evidence>
<feature type="coiled-coil region" evidence="4">
    <location>
        <begin position="83"/>
        <end position="122"/>
    </location>
</feature>
<feature type="repeat" description="TPR" evidence="3">
    <location>
        <begin position="150"/>
        <end position="183"/>
    </location>
</feature>
<organism evidence="5 6">
    <name type="scientific">Pseudodesulfovibrio nedwellii</name>
    <dbReference type="NCBI Taxonomy" id="2973072"/>
    <lineage>
        <taxon>Bacteria</taxon>
        <taxon>Pseudomonadati</taxon>
        <taxon>Thermodesulfobacteriota</taxon>
        <taxon>Desulfovibrionia</taxon>
        <taxon>Desulfovibrionales</taxon>
        <taxon>Desulfovibrionaceae</taxon>
    </lineage>
</organism>
<keyword evidence="4" id="KW-0175">Coiled coil</keyword>
<dbReference type="PROSITE" id="PS50005">
    <property type="entry name" value="TPR"/>
    <property type="match status" value="2"/>
</dbReference>
<dbReference type="Proteomes" id="UP001317742">
    <property type="component" value="Chromosome"/>
</dbReference>
<dbReference type="EMBL" id="AP026709">
    <property type="protein sequence ID" value="BDQ39015.1"/>
    <property type="molecule type" value="Genomic_DNA"/>
</dbReference>
<evidence type="ECO:0000313" key="6">
    <source>
        <dbReference type="Proteomes" id="UP001317742"/>
    </source>
</evidence>
<proteinExistence type="predicted"/>
<evidence type="ECO:0000256" key="2">
    <source>
        <dbReference type="ARBA" id="ARBA00022803"/>
    </source>
</evidence>
<dbReference type="Gene3D" id="1.25.40.10">
    <property type="entry name" value="Tetratricopeptide repeat domain"/>
    <property type="match status" value="1"/>
</dbReference>
<dbReference type="SMART" id="SM00028">
    <property type="entry name" value="TPR"/>
    <property type="match status" value="3"/>
</dbReference>
<dbReference type="InterPro" id="IPR019734">
    <property type="entry name" value="TPR_rpt"/>
</dbReference>
<name>A0ABM8B5A0_9BACT</name>
<keyword evidence="2 3" id="KW-0802">TPR repeat</keyword>
<gene>
    <name evidence="5" type="ORF">SYK_33750</name>
</gene>
<keyword evidence="6" id="KW-1185">Reference proteome</keyword>